<feature type="chain" id="PRO_5015118083" evidence="1">
    <location>
        <begin position="19"/>
        <end position="194"/>
    </location>
</feature>
<accession>A0A2P6NYB2</accession>
<organism evidence="2 3">
    <name type="scientific">Planoprotostelium fungivorum</name>
    <dbReference type="NCBI Taxonomy" id="1890364"/>
    <lineage>
        <taxon>Eukaryota</taxon>
        <taxon>Amoebozoa</taxon>
        <taxon>Evosea</taxon>
        <taxon>Variosea</taxon>
        <taxon>Cavosteliida</taxon>
        <taxon>Cavosteliaceae</taxon>
        <taxon>Planoprotostelium</taxon>
    </lineage>
</organism>
<gene>
    <name evidence="2" type="ORF">PROFUN_00408</name>
</gene>
<proteinExistence type="predicted"/>
<keyword evidence="1" id="KW-0732">Signal</keyword>
<protein>
    <submittedName>
        <fullName evidence="2">Uncharacterized protein</fullName>
    </submittedName>
</protein>
<name>A0A2P6NYB2_9EUKA</name>
<reference evidence="2 3" key="1">
    <citation type="journal article" date="2018" name="Genome Biol. Evol.">
        <title>Multiple Roots of Fruiting Body Formation in Amoebozoa.</title>
        <authorList>
            <person name="Hillmann F."/>
            <person name="Forbes G."/>
            <person name="Novohradska S."/>
            <person name="Ferling I."/>
            <person name="Riege K."/>
            <person name="Groth M."/>
            <person name="Westermann M."/>
            <person name="Marz M."/>
            <person name="Spaller T."/>
            <person name="Winckler T."/>
            <person name="Schaap P."/>
            <person name="Glockner G."/>
        </authorList>
    </citation>
    <scope>NUCLEOTIDE SEQUENCE [LARGE SCALE GENOMIC DNA]</scope>
    <source>
        <strain evidence="2 3">Jena</strain>
    </source>
</reference>
<evidence type="ECO:0000313" key="2">
    <source>
        <dbReference type="EMBL" id="PRP88940.1"/>
    </source>
</evidence>
<dbReference type="AlphaFoldDB" id="A0A2P6NYB2"/>
<sequence>MNISRIIPLLYFCVYCAAQLRGSCPPDSNQNGLPFCTKYKKDSCCTSDDTLKIQKTVDNLMRKECSSCYAMVSEWKCAECDPMAGKIKRDCPFDSFFEGRFYAGSGTCQTCTSLQLCEEYCFAIYDICSDIPFSVGDSDEVFYINDQSADDFCEPIISPEPYCFKGIIPSKPDNHCKCSDHRCHLQYHDEREDL</sequence>
<keyword evidence="3" id="KW-1185">Reference proteome</keyword>
<dbReference type="Proteomes" id="UP000241769">
    <property type="component" value="Unassembled WGS sequence"/>
</dbReference>
<evidence type="ECO:0000313" key="3">
    <source>
        <dbReference type="Proteomes" id="UP000241769"/>
    </source>
</evidence>
<dbReference type="OrthoDB" id="10533091at2759"/>
<dbReference type="EMBL" id="MDYQ01000007">
    <property type="protein sequence ID" value="PRP88940.1"/>
    <property type="molecule type" value="Genomic_DNA"/>
</dbReference>
<comment type="caution">
    <text evidence="2">The sequence shown here is derived from an EMBL/GenBank/DDBJ whole genome shotgun (WGS) entry which is preliminary data.</text>
</comment>
<feature type="signal peptide" evidence="1">
    <location>
        <begin position="1"/>
        <end position="18"/>
    </location>
</feature>
<dbReference type="InParanoid" id="A0A2P6NYB2"/>
<evidence type="ECO:0000256" key="1">
    <source>
        <dbReference type="SAM" id="SignalP"/>
    </source>
</evidence>